<sequence length="184" mass="20732">MTGIYYGLCLNLFAGEGWQEYGGSLPISLLFLLTGPDVLIFSFLLPNSDANKEKSLSPKDQIKGHPRNKSPKLRKFDQYGEKTVSLTKCEAAATKLKSQDQVEVQASMDLLPVTCSGMDKTAISSSLDRFIYSPTTESWRLEDYKVKDYRKEACFLIRKVNVDLLLDILSSSLNIQSITWLYMP</sequence>
<dbReference type="HOGENOM" id="CLU_1470562_0_0_1"/>
<feature type="compositionally biased region" description="Basic and acidic residues" evidence="1">
    <location>
        <begin position="51"/>
        <end position="63"/>
    </location>
</feature>
<name>B9H5J4_POPTR</name>
<feature type="region of interest" description="Disordered" evidence="1">
    <location>
        <begin position="51"/>
        <end position="73"/>
    </location>
</feature>
<evidence type="ECO:0000256" key="1">
    <source>
        <dbReference type="SAM" id="MobiDB-lite"/>
    </source>
</evidence>
<dbReference type="AlphaFoldDB" id="B9H5J4"/>
<dbReference type="InParanoid" id="B9H5J4"/>
<feature type="compositionally biased region" description="Basic residues" evidence="1">
    <location>
        <begin position="64"/>
        <end position="73"/>
    </location>
</feature>
<keyword evidence="3" id="KW-1185">Reference proteome</keyword>
<evidence type="ECO:0000313" key="3">
    <source>
        <dbReference type="Proteomes" id="UP000006729"/>
    </source>
</evidence>
<protein>
    <submittedName>
        <fullName evidence="2">Uncharacterized protein</fullName>
    </submittedName>
</protein>
<gene>
    <name evidence="2" type="ORF">POPTR_005G252900</name>
</gene>
<organism evidence="2 3">
    <name type="scientific">Populus trichocarpa</name>
    <name type="common">Western balsam poplar</name>
    <name type="synonym">Populus balsamifera subsp. trichocarpa</name>
    <dbReference type="NCBI Taxonomy" id="3694"/>
    <lineage>
        <taxon>Eukaryota</taxon>
        <taxon>Viridiplantae</taxon>
        <taxon>Streptophyta</taxon>
        <taxon>Embryophyta</taxon>
        <taxon>Tracheophyta</taxon>
        <taxon>Spermatophyta</taxon>
        <taxon>Magnoliopsida</taxon>
        <taxon>eudicotyledons</taxon>
        <taxon>Gunneridae</taxon>
        <taxon>Pentapetalae</taxon>
        <taxon>rosids</taxon>
        <taxon>fabids</taxon>
        <taxon>Malpighiales</taxon>
        <taxon>Salicaceae</taxon>
        <taxon>Saliceae</taxon>
        <taxon>Populus</taxon>
    </lineage>
</organism>
<accession>B9H5J4</accession>
<reference evidence="2 3" key="1">
    <citation type="journal article" date="2006" name="Science">
        <title>The genome of black cottonwood, Populus trichocarpa (Torr. &amp; Gray).</title>
        <authorList>
            <person name="Tuskan G.A."/>
            <person name="Difazio S."/>
            <person name="Jansson S."/>
            <person name="Bohlmann J."/>
            <person name="Grigoriev I."/>
            <person name="Hellsten U."/>
            <person name="Putnam N."/>
            <person name="Ralph S."/>
            <person name="Rombauts S."/>
            <person name="Salamov A."/>
            <person name="Schein J."/>
            <person name="Sterck L."/>
            <person name="Aerts A."/>
            <person name="Bhalerao R.R."/>
            <person name="Bhalerao R.P."/>
            <person name="Blaudez D."/>
            <person name="Boerjan W."/>
            <person name="Brun A."/>
            <person name="Brunner A."/>
            <person name="Busov V."/>
            <person name="Campbell M."/>
            <person name="Carlson J."/>
            <person name="Chalot M."/>
            <person name="Chapman J."/>
            <person name="Chen G.L."/>
            <person name="Cooper D."/>
            <person name="Coutinho P.M."/>
            <person name="Couturier J."/>
            <person name="Covert S."/>
            <person name="Cronk Q."/>
            <person name="Cunningham R."/>
            <person name="Davis J."/>
            <person name="Degroeve S."/>
            <person name="Dejardin A."/>
            <person name="Depamphilis C."/>
            <person name="Detter J."/>
            <person name="Dirks B."/>
            <person name="Dubchak I."/>
            <person name="Duplessis S."/>
            <person name="Ehlting J."/>
            <person name="Ellis B."/>
            <person name="Gendler K."/>
            <person name="Goodstein D."/>
            <person name="Gribskov M."/>
            <person name="Grimwood J."/>
            <person name="Groover A."/>
            <person name="Gunter L."/>
            <person name="Hamberger B."/>
            <person name="Heinze B."/>
            <person name="Helariutta Y."/>
            <person name="Henrissat B."/>
            <person name="Holligan D."/>
            <person name="Holt R."/>
            <person name="Huang W."/>
            <person name="Islam-Faridi N."/>
            <person name="Jones S."/>
            <person name="Jones-Rhoades M."/>
            <person name="Jorgensen R."/>
            <person name="Joshi C."/>
            <person name="Kangasjarvi J."/>
            <person name="Karlsson J."/>
            <person name="Kelleher C."/>
            <person name="Kirkpatrick R."/>
            <person name="Kirst M."/>
            <person name="Kohler A."/>
            <person name="Kalluri U."/>
            <person name="Larimer F."/>
            <person name="Leebens-Mack J."/>
            <person name="Leple J.C."/>
            <person name="Locascio P."/>
            <person name="Lou Y."/>
            <person name="Lucas S."/>
            <person name="Martin F."/>
            <person name="Montanini B."/>
            <person name="Napoli C."/>
            <person name="Nelson D.R."/>
            <person name="Nelson C."/>
            <person name="Nieminen K."/>
            <person name="Nilsson O."/>
            <person name="Pereda V."/>
            <person name="Peter G."/>
            <person name="Philippe R."/>
            <person name="Pilate G."/>
            <person name="Poliakov A."/>
            <person name="Razumovskaya J."/>
            <person name="Richardson P."/>
            <person name="Rinaldi C."/>
            <person name="Ritland K."/>
            <person name="Rouze P."/>
            <person name="Ryaboy D."/>
            <person name="Schmutz J."/>
            <person name="Schrader J."/>
            <person name="Segerman B."/>
            <person name="Shin H."/>
            <person name="Siddiqui A."/>
            <person name="Sterky F."/>
            <person name="Terry A."/>
            <person name="Tsai C.J."/>
            <person name="Uberbacher E."/>
            <person name="Unneberg P."/>
            <person name="Vahala J."/>
            <person name="Wall K."/>
            <person name="Wessler S."/>
            <person name="Yang G."/>
            <person name="Yin T."/>
            <person name="Douglas C."/>
            <person name="Marra M."/>
            <person name="Sandberg G."/>
            <person name="Van de Peer Y."/>
            <person name="Rokhsar D."/>
        </authorList>
    </citation>
    <scope>NUCLEOTIDE SEQUENCE [LARGE SCALE GENOMIC DNA]</scope>
    <source>
        <strain evidence="3">cv. Nisqually</strain>
    </source>
</reference>
<dbReference type="Proteomes" id="UP000006729">
    <property type="component" value="Chromosome 5"/>
</dbReference>
<dbReference type="EMBL" id="CM009294">
    <property type="protein sequence ID" value="PNT38701.1"/>
    <property type="molecule type" value="Genomic_DNA"/>
</dbReference>
<proteinExistence type="predicted"/>
<evidence type="ECO:0000313" key="2">
    <source>
        <dbReference type="EMBL" id="PNT38701.1"/>
    </source>
</evidence>